<evidence type="ECO:0000313" key="2">
    <source>
        <dbReference type="EMBL" id="NIA67152.1"/>
    </source>
</evidence>
<evidence type="ECO:0000256" key="1">
    <source>
        <dbReference type="SAM" id="Phobius"/>
    </source>
</evidence>
<feature type="transmembrane region" description="Helical" evidence="1">
    <location>
        <begin position="58"/>
        <end position="83"/>
    </location>
</feature>
<accession>A0A967C5Y5</accession>
<feature type="transmembrane region" description="Helical" evidence="1">
    <location>
        <begin position="6"/>
        <end position="25"/>
    </location>
</feature>
<evidence type="ECO:0000313" key="3">
    <source>
        <dbReference type="Proteomes" id="UP000761264"/>
    </source>
</evidence>
<proteinExistence type="predicted"/>
<dbReference type="EMBL" id="JAAQPH010000001">
    <property type="protein sequence ID" value="NIA67152.1"/>
    <property type="molecule type" value="Genomic_DNA"/>
</dbReference>
<dbReference type="Proteomes" id="UP000761264">
    <property type="component" value="Unassembled WGS sequence"/>
</dbReference>
<protein>
    <submittedName>
        <fullName evidence="2">Uncharacterized protein</fullName>
    </submittedName>
</protein>
<comment type="caution">
    <text evidence="2">The sequence shown here is derived from an EMBL/GenBank/DDBJ whole genome shotgun (WGS) entry which is preliminary data.</text>
</comment>
<name>A0A967C5Y5_9PROT</name>
<organism evidence="2 3">
    <name type="scientific">Pelagibius litoralis</name>
    <dbReference type="NCBI Taxonomy" id="374515"/>
    <lineage>
        <taxon>Bacteria</taxon>
        <taxon>Pseudomonadati</taxon>
        <taxon>Pseudomonadota</taxon>
        <taxon>Alphaproteobacteria</taxon>
        <taxon>Rhodospirillales</taxon>
        <taxon>Rhodovibrionaceae</taxon>
        <taxon>Pelagibius</taxon>
    </lineage>
</organism>
<keyword evidence="3" id="KW-1185">Reference proteome</keyword>
<reference evidence="2" key="1">
    <citation type="submission" date="2020-03" db="EMBL/GenBank/DDBJ databases">
        <title>Genome of Pelagibius litoralis DSM 21314T.</title>
        <authorList>
            <person name="Wang G."/>
        </authorList>
    </citation>
    <scope>NUCLEOTIDE SEQUENCE</scope>
    <source>
        <strain evidence="2">DSM 21314</strain>
    </source>
</reference>
<dbReference type="AlphaFoldDB" id="A0A967C5Y5"/>
<gene>
    <name evidence="2" type="ORF">HBA54_00935</name>
</gene>
<keyword evidence="1" id="KW-1133">Transmembrane helix</keyword>
<keyword evidence="1" id="KW-0472">Membrane</keyword>
<sequence>MDGSAIAPWLSFLADMMLAAAALYVTSQALRGWYREQQAEKMAEGPEKQSRINDAKTFYALASLSKVWVLLLILGGTLIKLGINLYNGPWL</sequence>
<dbReference type="RefSeq" id="WP_167220434.1">
    <property type="nucleotide sequence ID" value="NZ_JAAQPH010000001.1"/>
</dbReference>
<keyword evidence="1" id="KW-0812">Transmembrane</keyword>